<dbReference type="RefSeq" id="WP_031927700.1">
    <property type="nucleotide sequence ID" value="NZ_BAABSP010000001.1"/>
</dbReference>
<evidence type="ECO:0000313" key="2">
    <source>
        <dbReference type="Proteomes" id="UP000238775"/>
    </source>
</evidence>
<protein>
    <submittedName>
        <fullName evidence="1">Uncharacterized protein</fullName>
    </submittedName>
</protein>
<proteinExistence type="predicted"/>
<gene>
    <name evidence="1" type="ORF">CV021_03955</name>
</gene>
<accession>A0A6B5F408</accession>
<dbReference type="Proteomes" id="UP000238775">
    <property type="component" value="Unassembled WGS sequence"/>
</dbReference>
<reference evidence="1 2" key="1">
    <citation type="submission" date="2017-11" db="EMBL/GenBank/DDBJ databases">
        <authorList>
            <person name="Founou R.C."/>
            <person name="Founou L."/>
            <person name="Allam M."/>
            <person name="Ismail A."/>
            <person name="Essack S.Y."/>
        </authorList>
    </citation>
    <scope>NUCLEOTIDE SEQUENCE [LARGE SCALE GENOMIC DNA]</scope>
    <source>
        <strain evidence="1 2">G703N2B1</strain>
    </source>
</reference>
<sequence length="179" mass="19771">MNKINKILLPFFILVLTISVTTLPISQTRIANAQNSNLPSKEEINKTASIIKFIYEEASTKDGNGNIIDIDVQKIEKKYHNSKELESLKEEINTIKSTLTPRSFSDKKFMSCIKSAVADQFGVGVVKSIMEGGFYTYMKKKAYKEAAKLILKFAIGSNIVGLSAFVAYYGGKCAAHANS</sequence>
<evidence type="ECO:0000313" key="1">
    <source>
        <dbReference type="EMBL" id="PPJ75738.1"/>
    </source>
</evidence>
<name>A0A6B5F408_STAAU</name>
<organism evidence="1 2">
    <name type="scientific">Staphylococcus aureus</name>
    <dbReference type="NCBI Taxonomy" id="1280"/>
    <lineage>
        <taxon>Bacteria</taxon>
        <taxon>Bacillati</taxon>
        <taxon>Bacillota</taxon>
        <taxon>Bacilli</taxon>
        <taxon>Bacillales</taxon>
        <taxon>Staphylococcaceae</taxon>
        <taxon>Staphylococcus</taxon>
    </lineage>
</organism>
<dbReference type="AlphaFoldDB" id="A0A6B5F408"/>
<comment type="caution">
    <text evidence="1">The sequence shown here is derived from an EMBL/GenBank/DDBJ whole genome shotgun (WGS) entry which is preliminary data.</text>
</comment>
<dbReference type="EMBL" id="PGWZ01000323">
    <property type="protein sequence ID" value="PPJ75738.1"/>
    <property type="molecule type" value="Genomic_DNA"/>
</dbReference>